<accession>A0AC34GXA3</accession>
<dbReference type="WBParaSite" id="ES5_v2.g9462.t1">
    <property type="protein sequence ID" value="ES5_v2.g9462.t1"/>
    <property type="gene ID" value="ES5_v2.g9462"/>
</dbReference>
<evidence type="ECO:0000313" key="2">
    <source>
        <dbReference type="WBParaSite" id="ES5_v2.g9462.t1"/>
    </source>
</evidence>
<reference evidence="2" key="1">
    <citation type="submission" date="2022-11" db="UniProtKB">
        <authorList>
            <consortium name="WormBaseParasite"/>
        </authorList>
    </citation>
    <scope>IDENTIFICATION</scope>
</reference>
<proteinExistence type="predicted"/>
<name>A0AC34GXA3_9BILA</name>
<sequence>MEMKSVLNFGIALAFFVFFADASTKCYEGKQRWDPEPVINNVTLVTCKNGYNCCYMISSLDGTDFGCYNDCPKDDNILSCGPDPKLGIQDIHYCYCKSHLDANCRPYLGDSKSH</sequence>
<dbReference type="Proteomes" id="UP000887579">
    <property type="component" value="Unplaced"/>
</dbReference>
<evidence type="ECO:0000313" key="1">
    <source>
        <dbReference type="Proteomes" id="UP000887579"/>
    </source>
</evidence>
<protein>
    <submittedName>
        <fullName evidence="2">Uncharacterized protein</fullName>
    </submittedName>
</protein>
<organism evidence="1 2">
    <name type="scientific">Panagrolaimus sp. ES5</name>
    <dbReference type="NCBI Taxonomy" id="591445"/>
    <lineage>
        <taxon>Eukaryota</taxon>
        <taxon>Metazoa</taxon>
        <taxon>Ecdysozoa</taxon>
        <taxon>Nematoda</taxon>
        <taxon>Chromadorea</taxon>
        <taxon>Rhabditida</taxon>
        <taxon>Tylenchina</taxon>
        <taxon>Panagrolaimomorpha</taxon>
        <taxon>Panagrolaimoidea</taxon>
        <taxon>Panagrolaimidae</taxon>
        <taxon>Panagrolaimus</taxon>
    </lineage>
</organism>